<dbReference type="GO" id="GO:0008270">
    <property type="term" value="F:zinc ion binding"/>
    <property type="evidence" value="ECO:0007669"/>
    <property type="project" value="InterPro"/>
</dbReference>
<dbReference type="AlphaFoldDB" id="A0A1I4UD10"/>
<dbReference type="Gene3D" id="3.40.390.10">
    <property type="entry name" value="Collagenase (Catalytic Domain)"/>
    <property type="match status" value="1"/>
</dbReference>
<reference evidence="6 7" key="1">
    <citation type="submission" date="2016-10" db="EMBL/GenBank/DDBJ databases">
        <authorList>
            <person name="de Groot N.N."/>
        </authorList>
    </citation>
    <scope>NUCLEOTIDE SEQUENCE [LARGE SCALE GENOMIC DNA]</scope>
    <source>
        <strain evidence="6 7">ATCC 43154</strain>
    </source>
</reference>
<protein>
    <submittedName>
        <fullName evidence="6">Matrixin</fullName>
    </submittedName>
</protein>
<dbReference type="EMBL" id="FOTW01000040">
    <property type="protein sequence ID" value="SFM86874.1"/>
    <property type="molecule type" value="Genomic_DNA"/>
</dbReference>
<keyword evidence="2" id="KW-0479">Metal-binding</keyword>
<name>A0A1I4UD10_9BURK</name>
<evidence type="ECO:0000313" key="7">
    <source>
        <dbReference type="Proteomes" id="UP000199470"/>
    </source>
</evidence>
<sequence>MAANTAYGTAGSGTVEAQEGGAYLGENAYYYCAMQAAPPHPQWDGLVGQRKELINEVGDAWANGTVLHYYFFNQASDVQRVHMSDGSERLYSWVGADEQLAIVRDAFKKWSDVGIGLRFVEVNTRDEAEIRIGFLQDNTSWSGVGTNLLNKEYFGPNERTMNFGWDLRRQPDTAIHEIGHAIGFEHEHQNPFAGIEWDEEAVYQDLGGPPNNWSRQMTFNNILQKLDRASMRGTAWDPDSVMEYPFKKGLIKSPRQFFQDGLRPAGGLSPKDKQRALALYPMLAERPQLLSTAQSVALHVKPGEQLNFQVTPEETRCYDFKTFGTSDVSMVLFEEEGGEPRFRAGDNDTGETRNAALRVKLIKDHKYILRVRVYYQERPAQCALMMW</sequence>
<accession>A0A1I4UD10</accession>
<dbReference type="InterPro" id="IPR006026">
    <property type="entry name" value="Peptidase_Metallo"/>
</dbReference>
<proteinExistence type="predicted"/>
<dbReference type="GO" id="GO:0006508">
    <property type="term" value="P:proteolysis"/>
    <property type="evidence" value="ECO:0007669"/>
    <property type="project" value="UniProtKB-KW"/>
</dbReference>
<dbReference type="Pfam" id="PF00413">
    <property type="entry name" value="Peptidase_M10"/>
    <property type="match status" value="1"/>
</dbReference>
<evidence type="ECO:0000256" key="1">
    <source>
        <dbReference type="ARBA" id="ARBA00022670"/>
    </source>
</evidence>
<dbReference type="GO" id="GO:0031012">
    <property type="term" value="C:extracellular matrix"/>
    <property type="evidence" value="ECO:0007669"/>
    <property type="project" value="InterPro"/>
</dbReference>
<organism evidence="6 7">
    <name type="scientific">Rugamonas rubra</name>
    <dbReference type="NCBI Taxonomy" id="758825"/>
    <lineage>
        <taxon>Bacteria</taxon>
        <taxon>Pseudomonadati</taxon>
        <taxon>Pseudomonadota</taxon>
        <taxon>Betaproteobacteria</taxon>
        <taxon>Burkholderiales</taxon>
        <taxon>Oxalobacteraceae</taxon>
        <taxon>Telluria group</taxon>
        <taxon>Rugamonas</taxon>
    </lineage>
</organism>
<dbReference type="RefSeq" id="WP_217429978.1">
    <property type="nucleotide sequence ID" value="NZ_FOTW01000040.1"/>
</dbReference>
<evidence type="ECO:0000313" key="6">
    <source>
        <dbReference type="EMBL" id="SFM86874.1"/>
    </source>
</evidence>
<dbReference type="SUPFAM" id="SSF55486">
    <property type="entry name" value="Metalloproteases ('zincins'), catalytic domain"/>
    <property type="match status" value="1"/>
</dbReference>
<keyword evidence="7" id="KW-1185">Reference proteome</keyword>
<dbReference type="Proteomes" id="UP000199470">
    <property type="component" value="Unassembled WGS sequence"/>
</dbReference>
<keyword evidence="4" id="KW-0862">Zinc</keyword>
<dbReference type="InterPro" id="IPR024079">
    <property type="entry name" value="MetalloPept_cat_dom_sf"/>
</dbReference>
<dbReference type="GO" id="GO:0004222">
    <property type="term" value="F:metalloendopeptidase activity"/>
    <property type="evidence" value="ECO:0007669"/>
    <property type="project" value="InterPro"/>
</dbReference>
<dbReference type="STRING" id="758825.SAMN02982985_05606"/>
<dbReference type="InterPro" id="IPR001818">
    <property type="entry name" value="Pept_M10_metallopeptidase"/>
</dbReference>
<gene>
    <name evidence="6" type="ORF">SAMN02982985_05606</name>
</gene>
<evidence type="ECO:0000256" key="2">
    <source>
        <dbReference type="ARBA" id="ARBA00022723"/>
    </source>
</evidence>
<keyword evidence="3" id="KW-0378">Hydrolase</keyword>
<feature type="domain" description="Peptidase metallopeptidase" evidence="5">
    <location>
        <begin position="57"/>
        <end position="208"/>
    </location>
</feature>
<dbReference type="SMART" id="SM00235">
    <property type="entry name" value="ZnMc"/>
    <property type="match status" value="1"/>
</dbReference>
<evidence type="ECO:0000256" key="4">
    <source>
        <dbReference type="ARBA" id="ARBA00022833"/>
    </source>
</evidence>
<evidence type="ECO:0000259" key="5">
    <source>
        <dbReference type="SMART" id="SM00235"/>
    </source>
</evidence>
<evidence type="ECO:0000256" key="3">
    <source>
        <dbReference type="ARBA" id="ARBA00022801"/>
    </source>
</evidence>
<keyword evidence="1" id="KW-0645">Protease</keyword>